<evidence type="ECO:0000313" key="11">
    <source>
        <dbReference type="Proteomes" id="UP000759537"/>
    </source>
</evidence>
<dbReference type="PRINTS" id="PR00463">
    <property type="entry name" value="EP450I"/>
</dbReference>
<dbReference type="GO" id="GO:0016705">
    <property type="term" value="F:oxidoreductase activity, acting on paired donors, with incorporation or reduction of molecular oxygen"/>
    <property type="evidence" value="ECO:0007669"/>
    <property type="project" value="InterPro"/>
</dbReference>
<dbReference type="PRINTS" id="PR00385">
    <property type="entry name" value="P450"/>
</dbReference>
<evidence type="ECO:0000256" key="1">
    <source>
        <dbReference type="ARBA" id="ARBA00001971"/>
    </source>
</evidence>
<protein>
    <submittedName>
        <fullName evidence="10">Cytochrome P450</fullName>
    </submittedName>
</protein>
<dbReference type="InterPro" id="IPR036396">
    <property type="entry name" value="Cyt_P450_sf"/>
</dbReference>
<organism evidence="10 11">
    <name type="scientific">Russula ochroleuca</name>
    <dbReference type="NCBI Taxonomy" id="152965"/>
    <lineage>
        <taxon>Eukaryota</taxon>
        <taxon>Fungi</taxon>
        <taxon>Dikarya</taxon>
        <taxon>Basidiomycota</taxon>
        <taxon>Agaricomycotina</taxon>
        <taxon>Agaricomycetes</taxon>
        <taxon>Russulales</taxon>
        <taxon>Russulaceae</taxon>
        <taxon>Russula</taxon>
    </lineage>
</organism>
<evidence type="ECO:0000256" key="6">
    <source>
        <dbReference type="ARBA" id="ARBA00023002"/>
    </source>
</evidence>
<evidence type="ECO:0000256" key="5">
    <source>
        <dbReference type="ARBA" id="ARBA00022723"/>
    </source>
</evidence>
<dbReference type="Proteomes" id="UP000759537">
    <property type="component" value="Unassembled WGS sequence"/>
</dbReference>
<evidence type="ECO:0000313" key="10">
    <source>
        <dbReference type="EMBL" id="KAF8470443.1"/>
    </source>
</evidence>
<dbReference type="GO" id="GO:0020037">
    <property type="term" value="F:heme binding"/>
    <property type="evidence" value="ECO:0007669"/>
    <property type="project" value="InterPro"/>
</dbReference>
<evidence type="ECO:0000256" key="8">
    <source>
        <dbReference type="ARBA" id="ARBA00023033"/>
    </source>
</evidence>
<feature type="binding site" description="axial binding residue" evidence="9">
    <location>
        <position position="453"/>
    </location>
    <ligand>
        <name>heme</name>
        <dbReference type="ChEBI" id="CHEBI:30413"/>
    </ligand>
    <ligandPart>
        <name>Fe</name>
        <dbReference type="ChEBI" id="CHEBI:18248"/>
    </ligandPart>
</feature>
<name>A0A9P5MP97_9AGAM</name>
<reference evidence="10" key="1">
    <citation type="submission" date="2019-10" db="EMBL/GenBank/DDBJ databases">
        <authorList>
            <consortium name="DOE Joint Genome Institute"/>
            <person name="Kuo A."/>
            <person name="Miyauchi S."/>
            <person name="Kiss E."/>
            <person name="Drula E."/>
            <person name="Kohler A."/>
            <person name="Sanchez-Garcia M."/>
            <person name="Andreopoulos B."/>
            <person name="Barry K.W."/>
            <person name="Bonito G."/>
            <person name="Buee M."/>
            <person name="Carver A."/>
            <person name="Chen C."/>
            <person name="Cichocki N."/>
            <person name="Clum A."/>
            <person name="Culley D."/>
            <person name="Crous P.W."/>
            <person name="Fauchery L."/>
            <person name="Girlanda M."/>
            <person name="Hayes R."/>
            <person name="Keri Z."/>
            <person name="LaButti K."/>
            <person name="Lipzen A."/>
            <person name="Lombard V."/>
            <person name="Magnuson J."/>
            <person name="Maillard F."/>
            <person name="Morin E."/>
            <person name="Murat C."/>
            <person name="Nolan M."/>
            <person name="Ohm R."/>
            <person name="Pangilinan J."/>
            <person name="Pereira M."/>
            <person name="Perotto S."/>
            <person name="Peter M."/>
            <person name="Riley R."/>
            <person name="Sitrit Y."/>
            <person name="Stielow B."/>
            <person name="Szollosi G."/>
            <person name="Zifcakova L."/>
            <person name="Stursova M."/>
            <person name="Spatafora J.W."/>
            <person name="Tedersoo L."/>
            <person name="Vaario L.-M."/>
            <person name="Yamada A."/>
            <person name="Yan M."/>
            <person name="Wang P."/>
            <person name="Xu J."/>
            <person name="Bruns T."/>
            <person name="Baldrian P."/>
            <person name="Vilgalys R."/>
            <person name="Henrissat B."/>
            <person name="Grigoriev I.V."/>
            <person name="Hibbett D."/>
            <person name="Nagy L.G."/>
            <person name="Martin F.M."/>
        </authorList>
    </citation>
    <scope>NUCLEOTIDE SEQUENCE</scope>
    <source>
        <strain evidence="10">Prilba</strain>
    </source>
</reference>
<keyword evidence="8" id="KW-0503">Monooxygenase</keyword>
<evidence type="ECO:0000256" key="9">
    <source>
        <dbReference type="PIRSR" id="PIRSR602401-1"/>
    </source>
</evidence>
<gene>
    <name evidence="10" type="ORF">DFH94DRAFT_795687</name>
</gene>
<keyword evidence="6" id="KW-0560">Oxidoreductase</keyword>
<dbReference type="GO" id="GO:0004497">
    <property type="term" value="F:monooxygenase activity"/>
    <property type="evidence" value="ECO:0007669"/>
    <property type="project" value="UniProtKB-KW"/>
</dbReference>
<keyword evidence="4 9" id="KW-0349">Heme</keyword>
<accession>A0A9P5MP97</accession>
<dbReference type="InterPro" id="IPR050121">
    <property type="entry name" value="Cytochrome_P450_monoxygenase"/>
</dbReference>
<dbReference type="EMBL" id="WHVB01000025">
    <property type="protein sequence ID" value="KAF8470443.1"/>
    <property type="molecule type" value="Genomic_DNA"/>
</dbReference>
<dbReference type="InterPro" id="IPR001128">
    <property type="entry name" value="Cyt_P450"/>
</dbReference>
<evidence type="ECO:0000256" key="4">
    <source>
        <dbReference type="ARBA" id="ARBA00022617"/>
    </source>
</evidence>
<proteinExistence type="inferred from homology"/>
<comment type="pathway">
    <text evidence="2">Secondary metabolite biosynthesis.</text>
</comment>
<keyword evidence="11" id="KW-1185">Reference proteome</keyword>
<keyword evidence="7 9" id="KW-0408">Iron</keyword>
<dbReference type="AlphaFoldDB" id="A0A9P5MP97"/>
<evidence type="ECO:0000256" key="7">
    <source>
        <dbReference type="ARBA" id="ARBA00023004"/>
    </source>
</evidence>
<sequence length="515" mass="59380">MHVTYVYLRRRNSFLRKLQGPESTSFLLGNEGDLRYQNEVGDNEFEWVRKYGTAWRRSGPLGVNHLSLVDPKALQYILHTSGYNFPKGREVRQTIKLVVGKGIIWTHGTEHQRQRKIMTPSFFAPQLKTFLPLFLNVALKLTQKWKDEVISLDPTGQPVINVTTWLSRTTLDIIGEAGFDFHFGSLDNEKTPLASQYENLFIDSTLYPSRFDLVFKALWRYIPEHLLHYVRYLPSREYRRFRTFLDFSDNFSRDIVRESTERSGGKDMISVLLRANASENPTNKLTDDEVIAQITSLLLAGHDTTANSLTWFLWEVAKHPESQERIRAEIATFRERKGEEQPSVVDLDNMTYTQAALKESMRLHPIVWILRRVAGRDDMIPLAFPITTKSGEQISSVPIKKGTPIDIHVDAYNRDEWNPNRFLDPDKKQTSVGVFANLSPRLTRRAAGGLRGCIGWRFSVLELLVLATTLLENFEFSLPPQTEKTRIYRKPSIIMYPMRETEPGSWMGLVVKALK</sequence>
<keyword evidence="5 9" id="KW-0479">Metal-binding</keyword>
<dbReference type="InterPro" id="IPR002401">
    <property type="entry name" value="Cyt_P450_E_grp-I"/>
</dbReference>
<dbReference type="PANTHER" id="PTHR24305">
    <property type="entry name" value="CYTOCHROME P450"/>
    <property type="match status" value="1"/>
</dbReference>
<comment type="similarity">
    <text evidence="3">Belongs to the cytochrome P450 family.</text>
</comment>
<reference evidence="10" key="2">
    <citation type="journal article" date="2020" name="Nat. Commun.">
        <title>Large-scale genome sequencing of mycorrhizal fungi provides insights into the early evolution of symbiotic traits.</title>
        <authorList>
            <person name="Miyauchi S."/>
            <person name="Kiss E."/>
            <person name="Kuo A."/>
            <person name="Drula E."/>
            <person name="Kohler A."/>
            <person name="Sanchez-Garcia M."/>
            <person name="Morin E."/>
            <person name="Andreopoulos B."/>
            <person name="Barry K.W."/>
            <person name="Bonito G."/>
            <person name="Buee M."/>
            <person name="Carver A."/>
            <person name="Chen C."/>
            <person name="Cichocki N."/>
            <person name="Clum A."/>
            <person name="Culley D."/>
            <person name="Crous P.W."/>
            <person name="Fauchery L."/>
            <person name="Girlanda M."/>
            <person name="Hayes R.D."/>
            <person name="Keri Z."/>
            <person name="LaButti K."/>
            <person name="Lipzen A."/>
            <person name="Lombard V."/>
            <person name="Magnuson J."/>
            <person name="Maillard F."/>
            <person name="Murat C."/>
            <person name="Nolan M."/>
            <person name="Ohm R.A."/>
            <person name="Pangilinan J."/>
            <person name="Pereira M.F."/>
            <person name="Perotto S."/>
            <person name="Peter M."/>
            <person name="Pfister S."/>
            <person name="Riley R."/>
            <person name="Sitrit Y."/>
            <person name="Stielow J.B."/>
            <person name="Szollosi G."/>
            <person name="Zifcakova L."/>
            <person name="Stursova M."/>
            <person name="Spatafora J.W."/>
            <person name="Tedersoo L."/>
            <person name="Vaario L.M."/>
            <person name="Yamada A."/>
            <person name="Yan M."/>
            <person name="Wang P."/>
            <person name="Xu J."/>
            <person name="Bruns T."/>
            <person name="Baldrian P."/>
            <person name="Vilgalys R."/>
            <person name="Dunand C."/>
            <person name="Henrissat B."/>
            <person name="Grigoriev I.V."/>
            <person name="Hibbett D."/>
            <person name="Nagy L.G."/>
            <person name="Martin F.M."/>
        </authorList>
    </citation>
    <scope>NUCLEOTIDE SEQUENCE</scope>
    <source>
        <strain evidence="10">Prilba</strain>
    </source>
</reference>
<dbReference type="OrthoDB" id="1470350at2759"/>
<dbReference type="GO" id="GO:0005506">
    <property type="term" value="F:iron ion binding"/>
    <property type="evidence" value="ECO:0007669"/>
    <property type="project" value="InterPro"/>
</dbReference>
<dbReference type="Gene3D" id="1.10.630.10">
    <property type="entry name" value="Cytochrome P450"/>
    <property type="match status" value="1"/>
</dbReference>
<dbReference type="Pfam" id="PF00067">
    <property type="entry name" value="p450"/>
    <property type="match status" value="1"/>
</dbReference>
<dbReference type="SUPFAM" id="SSF48264">
    <property type="entry name" value="Cytochrome P450"/>
    <property type="match status" value="1"/>
</dbReference>
<comment type="caution">
    <text evidence="10">The sequence shown here is derived from an EMBL/GenBank/DDBJ whole genome shotgun (WGS) entry which is preliminary data.</text>
</comment>
<comment type="cofactor">
    <cofactor evidence="1 9">
        <name>heme</name>
        <dbReference type="ChEBI" id="CHEBI:30413"/>
    </cofactor>
</comment>
<evidence type="ECO:0000256" key="2">
    <source>
        <dbReference type="ARBA" id="ARBA00005179"/>
    </source>
</evidence>
<evidence type="ECO:0000256" key="3">
    <source>
        <dbReference type="ARBA" id="ARBA00010617"/>
    </source>
</evidence>
<dbReference type="PANTHER" id="PTHR24305:SF166">
    <property type="entry name" value="CYTOCHROME P450 12A4, MITOCHONDRIAL-RELATED"/>
    <property type="match status" value="1"/>
</dbReference>